<feature type="transmembrane region" description="Helical" evidence="19">
    <location>
        <begin position="170"/>
        <end position="192"/>
    </location>
</feature>
<keyword evidence="10 18" id="KW-0808">Transferase</keyword>
<accession>A0ABP2APZ2</accession>
<evidence type="ECO:0000256" key="17">
    <source>
        <dbReference type="ARBA" id="ARBA00023264"/>
    </source>
</evidence>
<feature type="transmembrane region" description="Helical" evidence="19">
    <location>
        <begin position="101"/>
        <end position="123"/>
    </location>
</feature>
<comment type="subcellular location">
    <subcellularLocation>
        <location evidence="2">Cell membrane</location>
        <topology evidence="2">Multi-pass membrane protein</topology>
    </subcellularLocation>
</comment>
<evidence type="ECO:0000256" key="18">
    <source>
        <dbReference type="RuleBase" id="RU003938"/>
    </source>
</evidence>
<evidence type="ECO:0000256" key="3">
    <source>
        <dbReference type="ARBA" id="ARBA00005119"/>
    </source>
</evidence>
<keyword evidence="16" id="KW-0594">Phospholipid biosynthesis</keyword>
<evidence type="ECO:0000313" key="21">
    <source>
        <dbReference type="Proteomes" id="UP000095488"/>
    </source>
</evidence>
<dbReference type="RefSeq" id="WP_055257162.1">
    <property type="nucleotide sequence ID" value="NZ_BCMV01000062.1"/>
</dbReference>
<dbReference type="GO" id="GO:0004605">
    <property type="term" value="F:phosphatidate cytidylyltransferase activity"/>
    <property type="evidence" value="ECO:0007669"/>
    <property type="project" value="UniProtKB-EC"/>
</dbReference>
<comment type="similarity">
    <text evidence="5 18">Belongs to the CDS family.</text>
</comment>
<feature type="transmembrane region" description="Helical" evidence="19">
    <location>
        <begin position="129"/>
        <end position="149"/>
    </location>
</feature>
<reference evidence="20 21" key="1">
    <citation type="submission" date="2015-09" db="EMBL/GenBank/DDBJ databases">
        <authorList>
            <consortium name="Pathogen Informatics"/>
            <person name="Wu L."/>
            <person name="Ma J."/>
        </authorList>
    </citation>
    <scope>NUCLEOTIDE SEQUENCE [LARGE SCALE GENOMIC DNA]</scope>
    <source>
        <strain evidence="20 21">2789STDY5834858</strain>
    </source>
</reference>
<comment type="caution">
    <text evidence="20">The sequence shown here is derived from an EMBL/GenBank/DDBJ whole genome shotgun (WGS) entry which is preliminary data.</text>
</comment>
<feature type="transmembrane region" description="Helical" evidence="19">
    <location>
        <begin position="247"/>
        <end position="265"/>
    </location>
</feature>
<evidence type="ECO:0000256" key="5">
    <source>
        <dbReference type="ARBA" id="ARBA00010185"/>
    </source>
</evidence>
<keyword evidence="15 19" id="KW-0472">Membrane</keyword>
<gene>
    <name evidence="20" type="primary">cdsA</name>
    <name evidence="20" type="ORF">ERS852473_00267</name>
</gene>
<evidence type="ECO:0000256" key="2">
    <source>
        <dbReference type="ARBA" id="ARBA00004651"/>
    </source>
</evidence>
<evidence type="ECO:0000256" key="14">
    <source>
        <dbReference type="ARBA" id="ARBA00023098"/>
    </source>
</evidence>
<dbReference type="PANTHER" id="PTHR46382">
    <property type="entry name" value="PHOSPHATIDATE CYTIDYLYLTRANSFERASE"/>
    <property type="match status" value="1"/>
</dbReference>
<evidence type="ECO:0000256" key="11">
    <source>
        <dbReference type="ARBA" id="ARBA00022692"/>
    </source>
</evidence>
<evidence type="ECO:0000256" key="10">
    <source>
        <dbReference type="ARBA" id="ARBA00022679"/>
    </source>
</evidence>
<keyword evidence="21" id="KW-1185">Reference proteome</keyword>
<keyword evidence="14" id="KW-0443">Lipid metabolism</keyword>
<feature type="transmembrane region" description="Helical" evidence="19">
    <location>
        <begin position="6"/>
        <end position="29"/>
    </location>
</feature>
<dbReference type="EMBL" id="CYZR01000001">
    <property type="protein sequence ID" value="CUN47620.1"/>
    <property type="molecule type" value="Genomic_DNA"/>
</dbReference>
<comment type="pathway">
    <text evidence="4">Lipid metabolism.</text>
</comment>
<evidence type="ECO:0000256" key="9">
    <source>
        <dbReference type="ARBA" id="ARBA00022516"/>
    </source>
</evidence>
<dbReference type="PANTHER" id="PTHR46382:SF1">
    <property type="entry name" value="PHOSPHATIDATE CYTIDYLYLTRANSFERASE"/>
    <property type="match status" value="1"/>
</dbReference>
<comment type="catalytic activity">
    <reaction evidence="1 18">
        <text>a 1,2-diacyl-sn-glycero-3-phosphate + CTP + H(+) = a CDP-1,2-diacyl-sn-glycerol + diphosphate</text>
        <dbReference type="Rhea" id="RHEA:16229"/>
        <dbReference type="ChEBI" id="CHEBI:15378"/>
        <dbReference type="ChEBI" id="CHEBI:33019"/>
        <dbReference type="ChEBI" id="CHEBI:37563"/>
        <dbReference type="ChEBI" id="CHEBI:58332"/>
        <dbReference type="ChEBI" id="CHEBI:58608"/>
        <dbReference type="EC" id="2.7.7.41"/>
    </reaction>
</comment>
<evidence type="ECO:0000256" key="16">
    <source>
        <dbReference type="ARBA" id="ARBA00023209"/>
    </source>
</evidence>
<organism evidence="20 21">
    <name type="scientific">Sarcina ventriculi</name>
    <name type="common">Clostridium ventriculi</name>
    <dbReference type="NCBI Taxonomy" id="1267"/>
    <lineage>
        <taxon>Bacteria</taxon>
        <taxon>Bacillati</taxon>
        <taxon>Bacillota</taxon>
        <taxon>Clostridia</taxon>
        <taxon>Eubacteriales</taxon>
        <taxon>Clostridiaceae</taxon>
        <taxon>Sarcina</taxon>
    </lineage>
</organism>
<keyword evidence="12 18" id="KW-0548">Nucleotidyltransferase</keyword>
<dbReference type="PROSITE" id="PS01315">
    <property type="entry name" value="CDS"/>
    <property type="match status" value="1"/>
</dbReference>
<sequence length="267" mass="29671">MKSNNRYLGALILLPLIVFLFLGGVWLKYANLVLGGLAMYEFYKVSKLKNIKPMSIIAYIMLVVYYITGNNFTILSYIIIIGAFVLLMVPILNIKYNFIDVAITLLGFIYAGIFFSFITLINQKPGGEFLVWLPLIASWGCDILAYYSGKHLGKHKLCPRVSPKKTVEGSIGGILGSTIVCGIYGIIIYQFFPEFSMLNYFIIGALCGVFCQFGDLVASSVKRYVGVKDYSNLIPGHGGILDRFDSVLFASVVVFVYLTIATIIIHL</sequence>
<keyword evidence="8" id="KW-1003">Cell membrane</keyword>
<evidence type="ECO:0000256" key="13">
    <source>
        <dbReference type="ARBA" id="ARBA00022989"/>
    </source>
</evidence>
<evidence type="ECO:0000256" key="7">
    <source>
        <dbReference type="ARBA" id="ARBA00019373"/>
    </source>
</evidence>
<evidence type="ECO:0000256" key="12">
    <source>
        <dbReference type="ARBA" id="ARBA00022695"/>
    </source>
</evidence>
<comment type="pathway">
    <text evidence="3 18">Phospholipid metabolism; CDP-diacylglycerol biosynthesis; CDP-diacylglycerol from sn-glycerol 3-phosphate: step 3/3.</text>
</comment>
<dbReference type="Proteomes" id="UP000095488">
    <property type="component" value="Unassembled WGS sequence"/>
</dbReference>
<evidence type="ECO:0000256" key="4">
    <source>
        <dbReference type="ARBA" id="ARBA00005189"/>
    </source>
</evidence>
<evidence type="ECO:0000256" key="1">
    <source>
        <dbReference type="ARBA" id="ARBA00001698"/>
    </source>
</evidence>
<evidence type="ECO:0000313" key="20">
    <source>
        <dbReference type="EMBL" id="CUN47620.1"/>
    </source>
</evidence>
<protein>
    <recommendedName>
        <fullName evidence="7 18">Phosphatidate cytidylyltransferase</fullName>
        <ecNumber evidence="6 18">2.7.7.41</ecNumber>
    </recommendedName>
</protein>
<name>A0ABP2APZ2_SARVE</name>
<keyword evidence="11 18" id="KW-0812">Transmembrane</keyword>
<evidence type="ECO:0000256" key="6">
    <source>
        <dbReference type="ARBA" id="ARBA00012487"/>
    </source>
</evidence>
<evidence type="ECO:0000256" key="19">
    <source>
        <dbReference type="SAM" id="Phobius"/>
    </source>
</evidence>
<keyword evidence="9" id="KW-0444">Lipid biosynthesis</keyword>
<dbReference type="EC" id="2.7.7.41" evidence="6 18"/>
<proteinExistence type="inferred from homology"/>
<evidence type="ECO:0000256" key="8">
    <source>
        <dbReference type="ARBA" id="ARBA00022475"/>
    </source>
</evidence>
<dbReference type="Pfam" id="PF01148">
    <property type="entry name" value="CTP_transf_1"/>
    <property type="match status" value="1"/>
</dbReference>
<feature type="transmembrane region" description="Helical" evidence="19">
    <location>
        <begin position="198"/>
        <end position="218"/>
    </location>
</feature>
<evidence type="ECO:0000256" key="15">
    <source>
        <dbReference type="ARBA" id="ARBA00023136"/>
    </source>
</evidence>
<feature type="transmembrane region" description="Helical" evidence="19">
    <location>
        <begin position="74"/>
        <end position="94"/>
    </location>
</feature>
<keyword evidence="17" id="KW-1208">Phospholipid metabolism</keyword>
<keyword evidence="13 19" id="KW-1133">Transmembrane helix</keyword>
<dbReference type="InterPro" id="IPR000374">
    <property type="entry name" value="PC_trans"/>
</dbReference>